<evidence type="ECO:0000313" key="2">
    <source>
        <dbReference type="EMBL" id="CBX95149.1"/>
    </source>
</evidence>
<feature type="region of interest" description="Disordered" evidence="1">
    <location>
        <begin position="1"/>
        <end position="36"/>
    </location>
</feature>
<dbReference type="EMBL" id="FP929126">
    <property type="protein sequence ID" value="CBX95149.1"/>
    <property type="molecule type" value="Genomic_DNA"/>
</dbReference>
<dbReference type="AlphaFoldDB" id="E4ZUS0"/>
<reference evidence="3" key="1">
    <citation type="journal article" date="2011" name="Nat. Commun.">
        <title>Effector diversification within compartments of the Leptosphaeria maculans genome affected by Repeat-Induced Point mutations.</title>
        <authorList>
            <person name="Rouxel T."/>
            <person name="Grandaubert J."/>
            <person name="Hane J.K."/>
            <person name="Hoede C."/>
            <person name="van de Wouw A.P."/>
            <person name="Couloux A."/>
            <person name="Dominguez V."/>
            <person name="Anthouard V."/>
            <person name="Bally P."/>
            <person name="Bourras S."/>
            <person name="Cozijnsen A.J."/>
            <person name="Ciuffetti L.M."/>
            <person name="Degrave A."/>
            <person name="Dilmaghani A."/>
            <person name="Duret L."/>
            <person name="Fudal I."/>
            <person name="Goodwin S.B."/>
            <person name="Gout L."/>
            <person name="Glaser N."/>
            <person name="Linglin J."/>
            <person name="Kema G.H.J."/>
            <person name="Lapalu N."/>
            <person name="Lawrence C.B."/>
            <person name="May K."/>
            <person name="Meyer M."/>
            <person name="Ollivier B."/>
            <person name="Poulain J."/>
            <person name="Schoch C.L."/>
            <person name="Simon A."/>
            <person name="Spatafora J.W."/>
            <person name="Stachowiak A."/>
            <person name="Turgeon B.G."/>
            <person name="Tyler B.M."/>
            <person name="Vincent D."/>
            <person name="Weissenbach J."/>
            <person name="Amselem J."/>
            <person name="Quesneville H."/>
            <person name="Oliver R.P."/>
            <person name="Wincker P."/>
            <person name="Balesdent M.-H."/>
            <person name="Howlett B.J."/>
        </authorList>
    </citation>
    <scope>NUCLEOTIDE SEQUENCE [LARGE SCALE GENOMIC DNA]</scope>
    <source>
        <strain evidence="3">JN3 / isolate v23.1.3 / race Av1-4-5-6-7-8</strain>
    </source>
</reference>
<keyword evidence="3" id="KW-1185">Reference proteome</keyword>
<dbReference type="InParanoid" id="E4ZUS0"/>
<dbReference type="Proteomes" id="UP000002668">
    <property type="component" value="Genome"/>
</dbReference>
<name>E4ZUS0_LEPMJ</name>
<sequence>MSVHCTYHSETDSSDCHYANETSSRRPQAQDTHPSA</sequence>
<organism evidence="3">
    <name type="scientific">Leptosphaeria maculans (strain JN3 / isolate v23.1.3 / race Av1-4-5-6-7-8)</name>
    <name type="common">Blackleg fungus</name>
    <name type="synonym">Phoma lingam</name>
    <dbReference type="NCBI Taxonomy" id="985895"/>
    <lineage>
        <taxon>Eukaryota</taxon>
        <taxon>Fungi</taxon>
        <taxon>Dikarya</taxon>
        <taxon>Ascomycota</taxon>
        <taxon>Pezizomycotina</taxon>
        <taxon>Dothideomycetes</taxon>
        <taxon>Pleosporomycetidae</taxon>
        <taxon>Pleosporales</taxon>
        <taxon>Pleosporineae</taxon>
        <taxon>Leptosphaeriaceae</taxon>
        <taxon>Plenodomus</taxon>
        <taxon>Plenodomus lingam/Leptosphaeria maculans species complex</taxon>
    </lineage>
</organism>
<accession>E4ZUS0</accession>
<dbReference type="HOGENOM" id="CLU_3359858_0_0_1"/>
<gene>
    <name evidence="2" type="ORF">LEMA_uP115640.1</name>
</gene>
<evidence type="ECO:0000313" key="3">
    <source>
        <dbReference type="Proteomes" id="UP000002668"/>
    </source>
</evidence>
<dbReference type="VEuPathDB" id="FungiDB:LEMA_uP115640.1"/>
<feature type="compositionally biased region" description="Polar residues" evidence="1">
    <location>
        <begin position="20"/>
        <end position="36"/>
    </location>
</feature>
<proteinExistence type="predicted"/>
<evidence type="ECO:0000256" key="1">
    <source>
        <dbReference type="SAM" id="MobiDB-lite"/>
    </source>
</evidence>
<protein>
    <submittedName>
        <fullName evidence="2">Predicted protein</fullName>
    </submittedName>
</protein>